<gene>
    <name evidence="1" type="ORF">DFR46_1045</name>
</gene>
<comment type="caution">
    <text evidence="1">The sequence shown here is derived from an EMBL/GenBank/DDBJ whole genome shotgun (WGS) entry which is preliminary data.</text>
</comment>
<accession>A0A3D9FDX8</accession>
<keyword evidence="2" id="KW-1185">Reference proteome</keyword>
<dbReference type="InterPro" id="IPR021251">
    <property type="entry name" value="DUF2793"/>
</dbReference>
<dbReference type="Proteomes" id="UP000256310">
    <property type="component" value="Unassembled WGS sequence"/>
</dbReference>
<dbReference type="Pfam" id="PF10983">
    <property type="entry name" value="DUF2793"/>
    <property type="match status" value="1"/>
</dbReference>
<evidence type="ECO:0000313" key="2">
    <source>
        <dbReference type="Proteomes" id="UP000256310"/>
    </source>
</evidence>
<proteinExistence type="predicted"/>
<dbReference type="RefSeq" id="WP_116235482.1">
    <property type="nucleotide sequence ID" value="NZ_QRDP01000004.1"/>
</dbReference>
<name>A0A3D9FDX8_9SPHN</name>
<protein>
    <submittedName>
        <fullName evidence="1">Uncharacterized protein DUF2793</fullName>
    </submittedName>
</protein>
<dbReference type="EMBL" id="QRDP01000004">
    <property type="protein sequence ID" value="RED16034.1"/>
    <property type="molecule type" value="Genomic_DNA"/>
</dbReference>
<evidence type="ECO:0000313" key="1">
    <source>
        <dbReference type="EMBL" id="RED16034.1"/>
    </source>
</evidence>
<reference evidence="1 2" key="1">
    <citation type="submission" date="2018-07" db="EMBL/GenBank/DDBJ databases">
        <title>Genomic Encyclopedia of Type Strains, Phase IV (KMG-IV): sequencing the most valuable type-strain genomes for metagenomic binning, comparative biology and taxonomic classification.</title>
        <authorList>
            <person name="Goeker M."/>
        </authorList>
    </citation>
    <scope>NUCLEOTIDE SEQUENCE [LARGE SCALE GENOMIC DNA]</scope>
    <source>
        <strain evidence="1 2">DSM 26725</strain>
    </source>
</reference>
<organism evidence="1 2">
    <name type="scientific">Parasphingopyxis lamellibrachiae</name>
    <dbReference type="NCBI Taxonomy" id="680125"/>
    <lineage>
        <taxon>Bacteria</taxon>
        <taxon>Pseudomonadati</taxon>
        <taxon>Pseudomonadota</taxon>
        <taxon>Alphaproteobacteria</taxon>
        <taxon>Sphingomonadales</taxon>
        <taxon>Sphingomonadaceae</taxon>
        <taxon>Parasphingopyxis</taxon>
    </lineage>
</organism>
<sequence length="166" mass="17604">MTDATDRFGLPLIQPGQAQKELFHNEALALLDGAVHPAAETRGDDVPPVSPAYGQGWIVGTAPTGDWAGHADKFAIWTGGGWRFVESVEGMQIWLRDSGVFSFWTGSEWRDGEQVCDALVIAGQTVVRQQQPAVPDASGGAIIDGEARSAIAAILLALRTHGLIAT</sequence>
<dbReference type="AlphaFoldDB" id="A0A3D9FDX8"/>
<dbReference type="OrthoDB" id="564699at2"/>